<dbReference type="PROSITE" id="PS01123">
    <property type="entry name" value="TNASE_1"/>
    <property type="match status" value="1"/>
</dbReference>
<dbReference type="RefSeq" id="WP_185273150.1">
    <property type="nucleotide sequence ID" value="NZ_CP055156.1"/>
</dbReference>
<evidence type="ECO:0000256" key="2">
    <source>
        <dbReference type="ARBA" id="ARBA00022759"/>
    </source>
</evidence>
<reference evidence="5 6" key="1">
    <citation type="journal article" date="2018" name="Int. J. Syst. Evol. Microbiol.">
        <title>Adhaeribacter swui sp. nov., isolated from wet mud.</title>
        <authorList>
            <person name="Kim D.U."/>
            <person name="Kim K.W."/>
            <person name="Kang M.S."/>
            <person name="Kim J.Y."/>
            <person name="Jang J.H."/>
            <person name="Kim M.K."/>
        </authorList>
    </citation>
    <scope>NUCLEOTIDE SEQUENCE [LARGE SCALE GENOMIC DNA]</scope>
    <source>
        <strain evidence="5 6">KCTC 52873</strain>
    </source>
</reference>
<dbReference type="GO" id="GO:0016787">
    <property type="term" value="F:hydrolase activity"/>
    <property type="evidence" value="ECO:0007669"/>
    <property type="project" value="UniProtKB-KW"/>
</dbReference>
<dbReference type="PROSITE" id="PS50830">
    <property type="entry name" value="TNASE_3"/>
    <property type="match status" value="1"/>
</dbReference>
<dbReference type="Proteomes" id="UP000515237">
    <property type="component" value="Chromosome"/>
</dbReference>
<dbReference type="Gene3D" id="2.40.50.90">
    <property type="match status" value="1"/>
</dbReference>
<dbReference type="PANTHER" id="PTHR12302:SF3">
    <property type="entry name" value="SERINE_THREONINE-PROTEIN KINASE 31"/>
    <property type="match status" value="1"/>
</dbReference>
<evidence type="ECO:0000256" key="1">
    <source>
        <dbReference type="ARBA" id="ARBA00022722"/>
    </source>
</evidence>
<dbReference type="KEGG" id="aswu:HUW51_06355"/>
<evidence type="ECO:0000313" key="6">
    <source>
        <dbReference type="Proteomes" id="UP000515237"/>
    </source>
</evidence>
<keyword evidence="3" id="KW-0378">Hydrolase</keyword>
<evidence type="ECO:0000256" key="3">
    <source>
        <dbReference type="ARBA" id="ARBA00022801"/>
    </source>
</evidence>
<dbReference type="SUPFAM" id="SSF50199">
    <property type="entry name" value="Staphylococcal nuclease"/>
    <property type="match status" value="1"/>
</dbReference>
<dbReference type="CDD" id="cd00175">
    <property type="entry name" value="SNc"/>
    <property type="match status" value="1"/>
</dbReference>
<proteinExistence type="predicted"/>
<evidence type="ECO:0000313" key="5">
    <source>
        <dbReference type="EMBL" id="QNF32370.1"/>
    </source>
</evidence>
<organism evidence="5 6">
    <name type="scientific">Adhaeribacter swui</name>
    <dbReference type="NCBI Taxonomy" id="2086471"/>
    <lineage>
        <taxon>Bacteria</taxon>
        <taxon>Pseudomonadati</taxon>
        <taxon>Bacteroidota</taxon>
        <taxon>Cytophagia</taxon>
        <taxon>Cytophagales</taxon>
        <taxon>Hymenobacteraceae</taxon>
        <taxon>Adhaeribacter</taxon>
    </lineage>
</organism>
<dbReference type="GO" id="GO:0003676">
    <property type="term" value="F:nucleic acid binding"/>
    <property type="evidence" value="ECO:0007669"/>
    <property type="project" value="InterPro"/>
</dbReference>
<dbReference type="InterPro" id="IPR016071">
    <property type="entry name" value="Staphylococal_nuclease_OB-fold"/>
</dbReference>
<dbReference type="PANTHER" id="PTHR12302">
    <property type="entry name" value="EBNA2 BINDING PROTEIN P100"/>
    <property type="match status" value="1"/>
</dbReference>
<feature type="domain" description="TNase-like" evidence="4">
    <location>
        <begin position="41"/>
        <end position="162"/>
    </location>
</feature>
<dbReference type="InterPro" id="IPR002071">
    <property type="entry name" value="Thermonucl_AS"/>
</dbReference>
<dbReference type="InterPro" id="IPR035437">
    <property type="entry name" value="SNase_OB-fold_sf"/>
</dbReference>
<dbReference type="AlphaFoldDB" id="A0A7G7G5D6"/>
<keyword evidence="2" id="KW-0255">Endonuclease</keyword>
<keyword evidence="6" id="KW-1185">Reference proteome</keyword>
<dbReference type="Pfam" id="PF00565">
    <property type="entry name" value="SNase"/>
    <property type="match status" value="1"/>
</dbReference>
<dbReference type="GO" id="GO:0004519">
    <property type="term" value="F:endonuclease activity"/>
    <property type="evidence" value="ECO:0007669"/>
    <property type="project" value="UniProtKB-KW"/>
</dbReference>
<accession>A0A7G7G5D6</accession>
<name>A0A7G7G5D6_9BACT</name>
<protein>
    <submittedName>
        <fullName evidence="5">Thermonuclease family protein</fullName>
    </submittedName>
</protein>
<sequence>MNLVMRLRSLHPTYYYLFFWLVIWSCRQKQPETLSATKESTTIGYKVISIKDGDTIELLKDGKPLRVRLLGVDAPEKNQDYGTVARQFTSDLCFNKVVQLIVDGQDRYGRTVGTIILPDGRSLNQELVRNGYAWHYKAYSRDQTLAQLETEARQNRRGLWEKPRPVAPWDFRKSRRQNTNATNTAQNIPRPSDASRKVYICSSTGATTYHLRKTCSVLKRCKTNVETVTRGTAVVNRQRTACKVCAKAA</sequence>
<dbReference type="EMBL" id="CP055156">
    <property type="protein sequence ID" value="QNF32370.1"/>
    <property type="molecule type" value="Genomic_DNA"/>
</dbReference>
<evidence type="ECO:0000259" key="4">
    <source>
        <dbReference type="PROSITE" id="PS50830"/>
    </source>
</evidence>
<keyword evidence="1" id="KW-0540">Nuclease</keyword>
<dbReference type="SMART" id="SM00318">
    <property type="entry name" value="SNc"/>
    <property type="match status" value="1"/>
</dbReference>
<gene>
    <name evidence="5" type="ORF">HUW51_06355</name>
</gene>